<organism evidence="2 3">
    <name type="scientific">Tautonia plasticadhaerens</name>
    <dbReference type="NCBI Taxonomy" id="2527974"/>
    <lineage>
        <taxon>Bacteria</taxon>
        <taxon>Pseudomonadati</taxon>
        <taxon>Planctomycetota</taxon>
        <taxon>Planctomycetia</taxon>
        <taxon>Isosphaerales</taxon>
        <taxon>Isosphaeraceae</taxon>
        <taxon>Tautonia</taxon>
    </lineage>
</organism>
<feature type="signal peptide" evidence="1">
    <location>
        <begin position="1"/>
        <end position="19"/>
    </location>
</feature>
<keyword evidence="3" id="KW-1185">Reference proteome</keyword>
<reference evidence="2 3" key="1">
    <citation type="submission" date="2019-02" db="EMBL/GenBank/DDBJ databases">
        <title>Deep-cultivation of Planctomycetes and their phenomic and genomic characterization uncovers novel biology.</title>
        <authorList>
            <person name="Wiegand S."/>
            <person name="Jogler M."/>
            <person name="Boedeker C."/>
            <person name="Pinto D."/>
            <person name="Vollmers J."/>
            <person name="Rivas-Marin E."/>
            <person name="Kohn T."/>
            <person name="Peeters S.H."/>
            <person name="Heuer A."/>
            <person name="Rast P."/>
            <person name="Oberbeckmann S."/>
            <person name="Bunk B."/>
            <person name="Jeske O."/>
            <person name="Meyerdierks A."/>
            <person name="Storesund J.E."/>
            <person name="Kallscheuer N."/>
            <person name="Luecker S."/>
            <person name="Lage O.M."/>
            <person name="Pohl T."/>
            <person name="Merkel B.J."/>
            <person name="Hornburger P."/>
            <person name="Mueller R.-W."/>
            <person name="Bruemmer F."/>
            <person name="Labrenz M."/>
            <person name="Spormann A.M."/>
            <person name="Op den Camp H."/>
            <person name="Overmann J."/>
            <person name="Amann R."/>
            <person name="Jetten M.S.M."/>
            <person name="Mascher T."/>
            <person name="Medema M.H."/>
            <person name="Devos D.P."/>
            <person name="Kaster A.-K."/>
            <person name="Ovreas L."/>
            <person name="Rohde M."/>
            <person name="Galperin M.Y."/>
            <person name="Jogler C."/>
        </authorList>
    </citation>
    <scope>NUCLEOTIDE SEQUENCE [LARGE SCALE GENOMIC DNA]</scope>
    <source>
        <strain evidence="2 3">ElP</strain>
    </source>
</reference>
<keyword evidence="1" id="KW-0732">Signal</keyword>
<dbReference type="EMBL" id="CP036426">
    <property type="protein sequence ID" value="QDV34891.1"/>
    <property type="molecule type" value="Genomic_DNA"/>
</dbReference>
<feature type="chain" id="PRO_5022118799" evidence="1">
    <location>
        <begin position="20"/>
        <end position="247"/>
    </location>
</feature>
<dbReference type="Proteomes" id="UP000317835">
    <property type="component" value="Chromosome"/>
</dbReference>
<proteinExistence type="predicted"/>
<evidence type="ECO:0000313" key="2">
    <source>
        <dbReference type="EMBL" id="QDV34891.1"/>
    </source>
</evidence>
<dbReference type="KEGG" id="tpla:ElP_27880"/>
<dbReference type="RefSeq" id="WP_145270106.1">
    <property type="nucleotide sequence ID" value="NZ_CP036426.1"/>
</dbReference>
<protein>
    <submittedName>
        <fullName evidence="2">Uncharacterized protein</fullName>
    </submittedName>
</protein>
<gene>
    <name evidence="2" type="ORF">ElP_27880</name>
</gene>
<evidence type="ECO:0000256" key="1">
    <source>
        <dbReference type="SAM" id="SignalP"/>
    </source>
</evidence>
<dbReference type="AlphaFoldDB" id="A0A518H220"/>
<name>A0A518H220_9BACT</name>
<evidence type="ECO:0000313" key="3">
    <source>
        <dbReference type="Proteomes" id="UP000317835"/>
    </source>
</evidence>
<accession>A0A518H220</accession>
<sequence length="247" mass="25520" precursor="true">MNASLLSAAILSASFAASASPTVLYDDDSVPAITFGSNPSGTGGNGVGYWPGNTAGNQNAEFYALGQGDNYSLSFRGKGNWFFGFHATHDSAARLRLYENETNGMESVELRVPESIDATFPVILPDAPGTANDVLYTPDGYALKYGRPMTVAHAVANFVPSSSPVMHRAVGFNYGITRNGAGDYTLTMSSATADSASAVLVTAEGNGTALICTGSQPSTSTVRARCFNTSGSLTDAARVSVAVFGAP</sequence>